<proteinExistence type="predicted"/>
<evidence type="ECO:0000313" key="1">
    <source>
        <dbReference type="Proteomes" id="UP000095280"/>
    </source>
</evidence>
<accession>A0A1I8F4J4</accession>
<protein>
    <submittedName>
        <fullName evidence="2">POP4 domain-containing protein</fullName>
    </submittedName>
</protein>
<reference evidence="2" key="1">
    <citation type="submission" date="2016-11" db="UniProtKB">
        <authorList>
            <consortium name="WormBaseParasite"/>
        </authorList>
    </citation>
    <scope>IDENTIFICATION</scope>
</reference>
<organism evidence="1 2">
    <name type="scientific">Macrostomum lignano</name>
    <dbReference type="NCBI Taxonomy" id="282301"/>
    <lineage>
        <taxon>Eukaryota</taxon>
        <taxon>Metazoa</taxon>
        <taxon>Spiralia</taxon>
        <taxon>Lophotrochozoa</taxon>
        <taxon>Platyhelminthes</taxon>
        <taxon>Rhabditophora</taxon>
        <taxon>Macrostomorpha</taxon>
        <taxon>Macrostomida</taxon>
        <taxon>Macrostomidae</taxon>
        <taxon>Macrostomum</taxon>
    </lineage>
</organism>
<evidence type="ECO:0000313" key="2">
    <source>
        <dbReference type="WBParaSite" id="maker-unitig_20323-snap-gene-0.1-mRNA-1"/>
    </source>
</evidence>
<sequence>QPRRLWLSRLRLSRRDRLQKLQKTEYGGQPTELLASGDLVGGLLRPRLVNHCLKLNGYVLSLPFQLLVANACRLYVALVGEDSGLRLIHDASLPRGRSINEYFKQGQEAVRFSTVNAFTKKLKPADL</sequence>
<name>A0A1I8F4J4_9PLAT</name>
<dbReference type="Proteomes" id="UP000095280">
    <property type="component" value="Unplaced"/>
</dbReference>
<keyword evidence="1" id="KW-1185">Reference proteome</keyword>
<dbReference type="AlphaFoldDB" id="A0A1I8F4J4"/>
<dbReference type="WBParaSite" id="maker-unitig_20323-snap-gene-0.1-mRNA-1">
    <property type="protein sequence ID" value="maker-unitig_20323-snap-gene-0.1-mRNA-1"/>
    <property type="gene ID" value="maker-unitig_20323-snap-gene-0.1"/>
</dbReference>